<proteinExistence type="predicted"/>
<sequence length="163" mass="18756">MFLKLLEAVLKTGNRMNVGTNRGDAHAFKLDTLLKLVDVKVKDESRAVMDEMEFRRLLDLFPVVRSRDYQAELDSSRQSTSLSAQDEKVNEWEDAWNEEDKKQMDSQDAFWQKLKLAAGRKVSAADAEKFCQAFQQFHKKLVYDGLNLDAARSYINSSKSLKD</sequence>
<accession>A0ACC1BV13</accession>
<comment type="caution">
    <text evidence="1">The sequence shown here is derived from an EMBL/GenBank/DDBJ whole genome shotgun (WGS) entry which is preliminary data.</text>
</comment>
<organism evidence="1 2">
    <name type="scientific">Pistacia atlantica</name>
    <dbReference type="NCBI Taxonomy" id="434234"/>
    <lineage>
        <taxon>Eukaryota</taxon>
        <taxon>Viridiplantae</taxon>
        <taxon>Streptophyta</taxon>
        <taxon>Embryophyta</taxon>
        <taxon>Tracheophyta</taxon>
        <taxon>Spermatophyta</taxon>
        <taxon>Magnoliopsida</taxon>
        <taxon>eudicotyledons</taxon>
        <taxon>Gunneridae</taxon>
        <taxon>Pentapetalae</taxon>
        <taxon>rosids</taxon>
        <taxon>malvids</taxon>
        <taxon>Sapindales</taxon>
        <taxon>Anacardiaceae</taxon>
        <taxon>Pistacia</taxon>
    </lineage>
</organism>
<name>A0ACC1BV13_9ROSI</name>
<evidence type="ECO:0000313" key="1">
    <source>
        <dbReference type="EMBL" id="KAJ0103058.1"/>
    </source>
</evidence>
<protein>
    <submittedName>
        <fullName evidence="1">Uncharacterized protein</fullName>
    </submittedName>
</protein>
<dbReference type="EMBL" id="CM047899">
    <property type="protein sequence ID" value="KAJ0103058.1"/>
    <property type="molecule type" value="Genomic_DNA"/>
</dbReference>
<keyword evidence="2" id="KW-1185">Reference proteome</keyword>
<dbReference type="Proteomes" id="UP001164250">
    <property type="component" value="Chromosome 3"/>
</dbReference>
<reference evidence="2" key="1">
    <citation type="journal article" date="2023" name="G3 (Bethesda)">
        <title>Genome assembly and association tests identify interacting loci associated with vigor, precocity, and sex in interspecific pistachio rootstocks.</title>
        <authorList>
            <person name="Palmer W."/>
            <person name="Jacygrad E."/>
            <person name="Sagayaradj S."/>
            <person name="Cavanaugh K."/>
            <person name="Han R."/>
            <person name="Bertier L."/>
            <person name="Beede B."/>
            <person name="Kafkas S."/>
            <person name="Golino D."/>
            <person name="Preece J."/>
            <person name="Michelmore R."/>
        </authorList>
    </citation>
    <scope>NUCLEOTIDE SEQUENCE [LARGE SCALE GENOMIC DNA]</scope>
</reference>
<evidence type="ECO:0000313" key="2">
    <source>
        <dbReference type="Proteomes" id="UP001164250"/>
    </source>
</evidence>
<gene>
    <name evidence="1" type="ORF">Patl1_05569</name>
</gene>